<feature type="domain" description="Non-structural maintenance of chromosome element 4 C-terminal" evidence="9">
    <location>
        <begin position="287"/>
        <end position="368"/>
    </location>
</feature>
<dbReference type="Proteomes" id="UP000307173">
    <property type="component" value="Unassembled WGS sequence"/>
</dbReference>
<dbReference type="InterPro" id="IPR014854">
    <property type="entry name" value="Nse4_C"/>
</dbReference>
<keyword evidence="6 7" id="KW-0539">Nucleus</keyword>
<dbReference type="GO" id="GO:0006281">
    <property type="term" value="P:DNA repair"/>
    <property type="evidence" value="ECO:0007669"/>
    <property type="project" value="UniProtKB-UniRule"/>
</dbReference>
<evidence type="ECO:0000256" key="5">
    <source>
        <dbReference type="ARBA" id="ARBA00023204"/>
    </source>
</evidence>
<dbReference type="Pfam" id="PF08743">
    <property type="entry name" value="Nse4_C"/>
    <property type="match status" value="1"/>
</dbReference>
<protein>
    <recommendedName>
        <fullName evidence="7">Non-structural maintenance of chromosomes element 4</fullName>
    </recommendedName>
</protein>
<dbReference type="EMBL" id="SELW01000638">
    <property type="protein sequence ID" value="TID17190.1"/>
    <property type="molecule type" value="Genomic_DNA"/>
</dbReference>
<dbReference type="GO" id="GO:0030915">
    <property type="term" value="C:Smc5-Smc6 complex"/>
    <property type="evidence" value="ECO:0007669"/>
    <property type="project" value="UniProtKB-UniRule"/>
</dbReference>
<dbReference type="OrthoDB" id="361242at2759"/>
<proteinExistence type="inferred from homology"/>
<name>A0A4T0WXE9_9ASCO</name>
<keyword evidence="3 7" id="KW-0227">DNA damage</keyword>
<dbReference type="STRING" id="52247.A0A4T0WXE9"/>
<evidence type="ECO:0000256" key="3">
    <source>
        <dbReference type="ARBA" id="ARBA00022763"/>
    </source>
</evidence>
<comment type="subcellular location">
    <subcellularLocation>
        <location evidence="1 7">Nucleus</location>
    </subcellularLocation>
</comment>
<comment type="function">
    <text evidence="7">Component of the SMC5-SMC6 complex, that promotes sister chromatid alignment after DNA damage and facilitates double-stranded DNA breaks (DSBs) repair via homologous recombination between sister chromatids.</text>
</comment>
<evidence type="ECO:0000256" key="2">
    <source>
        <dbReference type="ARBA" id="ARBA00008997"/>
    </source>
</evidence>
<comment type="subunit">
    <text evidence="7">Component of the SMC5-SMC6 complex.</text>
</comment>
<evidence type="ECO:0000256" key="7">
    <source>
        <dbReference type="RuleBase" id="RU365071"/>
    </source>
</evidence>
<evidence type="ECO:0000256" key="1">
    <source>
        <dbReference type="ARBA" id="ARBA00004123"/>
    </source>
</evidence>
<comment type="similarity">
    <text evidence="2 7">Belongs to the NSE4 family.</text>
</comment>
<gene>
    <name evidence="10" type="ORF">CANINC_004049</name>
</gene>
<keyword evidence="4 7" id="KW-0233">DNA recombination</keyword>
<dbReference type="InterPro" id="IPR027786">
    <property type="entry name" value="Nse4/EID"/>
</dbReference>
<organism evidence="10 11">
    <name type="scientific">Pichia inconspicua</name>
    <dbReference type="NCBI Taxonomy" id="52247"/>
    <lineage>
        <taxon>Eukaryota</taxon>
        <taxon>Fungi</taxon>
        <taxon>Dikarya</taxon>
        <taxon>Ascomycota</taxon>
        <taxon>Saccharomycotina</taxon>
        <taxon>Pichiomycetes</taxon>
        <taxon>Pichiales</taxon>
        <taxon>Pichiaceae</taxon>
        <taxon>Pichia</taxon>
    </lineage>
</organism>
<dbReference type="GO" id="GO:0005634">
    <property type="term" value="C:nucleus"/>
    <property type="evidence" value="ECO:0007669"/>
    <property type="project" value="UniProtKB-SubCell"/>
</dbReference>
<dbReference type="AlphaFoldDB" id="A0A4T0WXE9"/>
<dbReference type="PANTHER" id="PTHR16140">
    <property type="entry name" value="NON-STRUCTURAL MAINTENANCE OF CHROMOSOMES ELEMENT 4"/>
    <property type="match status" value="1"/>
</dbReference>
<sequence length="375" mass="42961">MSVNVQKRSRDDLPIDLSNKRQRLETQESQVQQNDTPEVEDESDELDEEEEEDNDDEEDEEEGEDEEEDEEEDDDDESQQHQQLDDSERFKISNAYRKLNDKLTVQRSKLTTEEGMIVVKETLDQVENLFDNAKSASNTGILATDSATLKEIGEQAKIATQNVKFGKSEKMLNFETFVSSWINIFGTVNTKQQISANLIPDYNWANAGLLFQSVSKHVNGCDFLLGPLSIEKKKRIIRDRLIDDTRKGVLKTANLRNADDIKVDAKDDTSKAAEKLYLKLKAYGKRISLFETILHPTNFAKTVETLFVVSFLVNNEMLIMSTFENGIPYLELTTKENKSPFGKTHVIFDLDMPTWEKLVAIYKIDEPFFTNETKS</sequence>
<feature type="compositionally biased region" description="Acidic residues" evidence="8">
    <location>
        <begin position="37"/>
        <end position="77"/>
    </location>
</feature>
<reference evidence="10 11" key="1">
    <citation type="journal article" date="2019" name="Front. Genet.">
        <title>Whole-Genome Sequencing of the Opportunistic Yeast Pathogen Candida inconspicua Uncovers Its Hybrid Origin.</title>
        <authorList>
            <person name="Mixao V."/>
            <person name="Hansen A.P."/>
            <person name="Saus E."/>
            <person name="Boekhout T."/>
            <person name="Lass-Florl C."/>
            <person name="Gabaldon T."/>
        </authorList>
    </citation>
    <scope>NUCLEOTIDE SEQUENCE [LARGE SCALE GENOMIC DNA]</scope>
    <source>
        <strain evidence="10 11">CBS 180</strain>
    </source>
</reference>
<feature type="compositionally biased region" description="Basic and acidic residues" evidence="8">
    <location>
        <begin position="8"/>
        <end position="26"/>
    </location>
</feature>
<evidence type="ECO:0000313" key="10">
    <source>
        <dbReference type="EMBL" id="TID17190.1"/>
    </source>
</evidence>
<evidence type="ECO:0000256" key="8">
    <source>
        <dbReference type="SAM" id="MobiDB-lite"/>
    </source>
</evidence>
<evidence type="ECO:0000256" key="4">
    <source>
        <dbReference type="ARBA" id="ARBA00023172"/>
    </source>
</evidence>
<comment type="caution">
    <text evidence="10">The sequence shown here is derived from an EMBL/GenBank/DDBJ whole genome shotgun (WGS) entry which is preliminary data.</text>
</comment>
<feature type="compositionally biased region" description="Polar residues" evidence="8">
    <location>
        <begin position="27"/>
        <end position="36"/>
    </location>
</feature>
<keyword evidence="11" id="KW-1185">Reference proteome</keyword>
<evidence type="ECO:0000256" key="6">
    <source>
        <dbReference type="ARBA" id="ARBA00023242"/>
    </source>
</evidence>
<accession>A0A4T0WXE9</accession>
<evidence type="ECO:0000313" key="11">
    <source>
        <dbReference type="Proteomes" id="UP000307173"/>
    </source>
</evidence>
<feature type="region of interest" description="Disordered" evidence="8">
    <location>
        <begin position="1"/>
        <end position="89"/>
    </location>
</feature>
<dbReference type="PANTHER" id="PTHR16140:SF0">
    <property type="entry name" value="NON-STRUCTURAL MAINTENANCE OF CHROMOSOMES ELEMENT 4"/>
    <property type="match status" value="1"/>
</dbReference>
<keyword evidence="5 7" id="KW-0234">DNA repair</keyword>
<evidence type="ECO:0000259" key="9">
    <source>
        <dbReference type="Pfam" id="PF08743"/>
    </source>
</evidence>
<dbReference type="GO" id="GO:0006310">
    <property type="term" value="P:DNA recombination"/>
    <property type="evidence" value="ECO:0007669"/>
    <property type="project" value="UniProtKB-UniRule"/>
</dbReference>